<dbReference type="GeneID" id="76423662"/>
<dbReference type="PANTHER" id="PTHR30489">
    <property type="entry name" value="LIPOPROTEIN-RELEASING SYSTEM TRANSMEMBRANE PROTEIN LOLE"/>
    <property type="match status" value="1"/>
</dbReference>
<dbReference type="KEGG" id="maqe:RJ40_04825"/>
<proteinExistence type="predicted"/>
<reference evidence="8" key="1">
    <citation type="journal article" date="2001" name="Int. J. Syst. Evol. Microbiol.">
        <title>Methanofollis aquaemaris sp. nov., a methanogen isolated from an aquaculture fish pond.</title>
        <authorList>
            <person name="Lai M.C."/>
            <person name="Chen S.C."/>
        </authorList>
    </citation>
    <scope>NUCLEOTIDE SEQUENCE</scope>
    <source>
        <strain evidence="8">N2F9704</strain>
    </source>
</reference>
<name>A0A8A3S4L4_9EURY</name>
<reference evidence="8" key="2">
    <citation type="submission" date="2019-02" db="EMBL/GenBank/DDBJ databases">
        <authorList>
            <person name="Chen S.-C."/>
            <person name="Chien H.-H."/>
            <person name="Lai M.-C."/>
        </authorList>
    </citation>
    <scope>NUCLEOTIDE SEQUENCE</scope>
    <source>
        <strain evidence="8">N2F9704</strain>
    </source>
</reference>
<keyword evidence="9" id="KW-1185">Reference proteome</keyword>
<feature type="transmembrane region" description="Helical" evidence="6">
    <location>
        <begin position="21"/>
        <end position="47"/>
    </location>
</feature>
<dbReference type="GO" id="GO:0044874">
    <property type="term" value="P:lipoprotein localization to outer membrane"/>
    <property type="evidence" value="ECO:0007669"/>
    <property type="project" value="TreeGrafter"/>
</dbReference>
<evidence type="ECO:0000256" key="1">
    <source>
        <dbReference type="ARBA" id="ARBA00004651"/>
    </source>
</evidence>
<dbReference type="AlphaFoldDB" id="A0A8A3S4L4"/>
<dbReference type="InterPro" id="IPR003838">
    <property type="entry name" value="ABC3_permease_C"/>
</dbReference>
<evidence type="ECO:0000256" key="2">
    <source>
        <dbReference type="ARBA" id="ARBA00022475"/>
    </source>
</evidence>
<feature type="domain" description="ABC3 transporter permease C-terminal" evidence="7">
    <location>
        <begin position="275"/>
        <end position="391"/>
    </location>
</feature>
<evidence type="ECO:0000256" key="5">
    <source>
        <dbReference type="ARBA" id="ARBA00023136"/>
    </source>
</evidence>
<accession>A0A8A3S4L4</accession>
<dbReference type="GO" id="GO:0098797">
    <property type="term" value="C:plasma membrane protein complex"/>
    <property type="evidence" value="ECO:0007669"/>
    <property type="project" value="TreeGrafter"/>
</dbReference>
<dbReference type="EMBL" id="CP036172">
    <property type="protein sequence ID" value="QSZ66863.1"/>
    <property type="molecule type" value="Genomic_DNA"/>
</dbReference>
<evidence type="ECO:0000259" key="7">
    <source>
        <dbReference type="Pfam" id="PF02687"/>
    </source>
</evidence>
<dbReference type="InterPro" id="IPR051447">
    <property type="entry name" value="Lipoprotein-release_system"/>
</dbReference>
<protein>
    <submittedName>
        <fullName evidence="8">FtsX-like permease family protein</fullName>
    </submittedName>
</protein>
<feature type="transmembrane region" description="Helical" evidence="6">
    <location>
        <begin position="269"/>
        <end position="292"/>
    </location>
</feature>
<evidence type="ECO:0000256" key="4">
    <source>
        <dbReference type="ARBA" id="ARBA00022989"/>
    </source>
</evidence>
<gene>
    <name evidence="8" type="ORF">RJ40_04825</name>
</gene>
<dbReference type="RefSeq" id="WP_265582232.1">
    <property type="nucleotide sequence ID" value="NZ_CP036172.1"/>
</dbReference>
<feature type="transmembrane region" description="Helical" evidence="6">
    <location>
        <begin position="364"/>
        <end position="387"/>
    </location>
</feature>
<dbReference type="Proteomes" id="UP001042704">
    <property type="component" value="Chromosome"/>
</dbReference>
<keyword evidence="3 6" id="KW-0812">Transmembrane</keyword>
<evidence type="ECO:0000256" key="3">
    <source>
        <dbReference type="ARBA" id="ARBA00022692"/>
    </source>
</evidence>
<dbReference type="Pfam" id="PF02687">
    <property type="entry name" value="FtsX"/>
    <property type="match status" value="1"/>
</dbReference>
<comment type="subcellular location">
    <subcellularLocation>
        <location evidence="1">Cell membrane</location>
        <topology evidence="1">Multi-pass membrane protein</topology>
    </subcellularLocation>
</comment>
<evidence type="ECO:0000313" key="8">
    <source>
        <dbReference type="EMBL" id="QSZ66863.1"/>
    </source>
</evidence>
<organism evidence="8 9">
    <name type="scientific">Methanofollis aquaemaris</name>
    <dbReference type="NCBI Taxonomy" id="126734"/>
    <lineage>
        <taxon>Archaea</taxon>
        <taxon>Methanobacteriati</taxon>
        <taxon>Methanobacteriota</taxon>
        <taxon>Stenosarchaea group</taxon>
        <taxon>Methanomicrobia</taxon>
        <taxon>Methanomicrobiales</taxon>
        <taxon>Methanomicrobiaceae</taxon>
        <taxon>Methanofollis</taxon>
    </lineage>
</organism>
<sequence length="398" mass="42762">MSLSVSLFLAARAVQRGNRWTFLLTVAIIALVFVNLVFLPSIILGVIEIFDRQSVDYTYGDLVIEPRENNLYIDDVTCLTHRVDRVPGVAGTSPRIQVGATIAYRGTSLATSVVGFKPSDEQEVTQIASRVVDGEFLSDGDRGQVLLGTLLAGNEDETKDKIDSLGGVQVGDTVTVTFGNGVTRDLRVKGIIETQAVGVDAQAYVTMQEIEEVYGLSDQASQVLVRLVEPGTEAEMKVTLLSYGVQEEVKTFREKAQGFVKDAIGSFDIINAISTLVSLIIAIVVIFIIIFINTVNKRKQIGILKAIGIERQVIINSYVAQVAFIALLGTAAGLALTAALFLYLTANPLVFPGGEVRPVVGAGVIARSILGLFAVSLVAGYVPAWLTTREEILDAIRG</sequence>
<keyword evidence="2" id="KW-1003">Cell membrane</keyword>
<feature type="transmembrane region" description="Helical" evidence="6">
    <location>
        <begin position="313"/>
        <end position="344"/>
    </location>
</feature>
<dbReference type="PANTHER" id="PTHR30489:SF0">
    <property type="entry name" value="LIPOPROTEIN-RELEASING SYSTEM TRANSMEMBRANE PROTEIN LOLE"/>
    <property type="match status" value="1"/>
</dbReference>
<keyword evidence="4 6" id="KW-1133">Transmembrane helix</keyword>
<evidence type="ECO:0000256" key="6">
    <source>
        <dbReference type="SAM" id="Phobius"/>
    </source>
</evidence>
<keyword evidence="5 6" id="KW-0472">Membrane</keyword>
<evidence type="ECO:0000313" key="9">
    <source>
        <dbReference type="Proteomes" id="UP001042704"/>
    </source>
</evidence>